<evidence type="ECO:0000256" key="4">
    <source>
        <dbReference type="ARBA" id="ARBA00022475"/>
    </source>
</evidence>
<proteinExistence type="predicted"/>
<evidence type="ECO:0000313" key="16">
    <source>
        <dbReference type="EMBL" id="CAL1678396.1"/>
    </source>
</evidence>
<evidence type="ECO:0000256" key="3">
    <source>
        <dbReference type="ARBA" id="ARBA00004373"/>
    </source>
</evidence>
<keyword evidence="8" id="KW-0256">Endoplasmic reticulum</keyword>
<dbReference type="Proteomes" id="UP001497644">
    <property type="component" value="Chromosome 14"/>
</dbReference>
<evidence type="ECO:0000256" key="7">
    <source>
        <dbReference type="ARBA" id="ARBA00022729"/>
    </source>
</evidence>
<keyword evidence="7 13" id="KW-0732">Signal</keyword>
<evidence type="ECO:0000256" key="12">
    <source>
        <dbReference type="SAM" id="Phobius"/>
    </source>
</evidence>
<dbReference type="AlphaFoldDB" id="A0AAV2NDZ5"/>
<dbReference type="InterPro" id="IPR012493">
    <property type="entry name" value="Renin_rcpt"/>
</dbReference>
<dbReference type="GO" id="GO:0009897">
    <property type="term" value="C:external side of plasma membrane"/>
    <property type="evidence" value="ECO:0007669"/>
    <property type="project" value="TreeGrafter"/>
</dbReference>
<evidence type="ECO:0000256" key="13">
    <source>
        <dbReference type="SAM" id="SignalP"/>
    </source>
</evidence>
<dbReference type="GO" id="GO:0030177">
    <property type="term" value="P:positive regulation of Wnt signaling pathway"/>
    <property type="evidence" value="ECO:0007669"/>
    <property type="project" value="TreeGrafter"/>
</dbReference>
<evidence type="ECO:0000256" key="5">
    <source>
        <dbReference type="ARBA" id="ARBA00022685"/>
    </source>
</evidence>
<evidence type="ECO:0000256" key="1">
    <source>
        <dbReference type="ARBA" id="ARBA00004115"/>
    </source>
</evidence>
<keyword evidence="6 12" id="KW-0812">Transmembrane</keyword>
<dbReference type="PANTHER" id="PTHR13351:SF1">
    <property type="entry name" value="RENIN RECEPTOR"/>
    <property type="match status" value="1"/>
</dbReference>
<dbReference type="Pfam" id="PF25294">
    <property type="entry name" value="RENR_N"/>
    <property type="match status" value="1"/>
</dbReference>
<evidence type="ECO:0000256" key="11">
    <source>
        <dbReference type="ARBA" id="ARBA00023170"/>
    </source>
</evidence>
<keyword evidence="10 12" id="KW-0472">Membrane</keyword>
<dbReference type="EMBL" id="OZ034837">
    <property type="protein sequence ID" value="CAL1678396.1"/>
    <property type="molecule type" value="Genomic_DNA"/>
</dbReference>
<accession>A0AAV2NDZ5</accession>
<evidence type="ECO:0000259" key="15">
    <source>
        <dbReference type="Pfam" id="PF25294"/>
    </source>
</evidence>
<reference evidence="16" key="1">
    <citation type="submission" date="2024-04" db="EMBL/GenBank/DDBJ databases">
        <authorList>
            <consortium name="Molecular Ecology Group"/>
        </authorList>
    </citation>
    <scope>NUCLEOTIDE SEQUENCE</scope>
</reference>
<evidence type="ECO:0008006" key="18">
    <source>
        <dbReference type="Google" id="ProtNLM"/>
    </source>
</evidence>
<evidence type="ECO:0000313" key="17">
    <source>
        <dbReference type="Proteomes" id="UP001497644"/>
    </source>
</evidence>
<feature type="domain" description="Renin receptor N-terminal" evidence="15">
    <location>
        <begin position="18"/>
        <end position="250"/>
    </location>
</feature>
<evidence type="ECO:0000256" key="6">
    <source>
        <dbReference type="ARBA" id="ARBA00022692"/>
    </source>
</evidence>
<dbReference type="InterPro" id="IPR056780">
    <property type="entry name" value="Renin_r_C"/>
</dbReference>
<evidence type="ECO:0000256" key="8">
    <source>
        <dbReference type="ARBA" id="ARBA00022824"/>
    </source>
</evidence>
<evidence type="ECO:0000259" key="14">
    <source>
        <dbReference type="Pfam" id="PF07850"/>
    </source>
</evidence>
<keyword evidence="4" id="KW-1003">Cell membrane</keyword>
<organism evidence="16 17">
    <name type="scientific">Lasius platythorax</name>
    <dbReference type="NCBI Taxonomy" id="488582"/>
    <lineage>
        <taxon>Eukaryota</taxon>
        <taxon>Metazoa</taxon>
        <taxon>Ecdysozoa</taxon>
        <taxon>Arthropoda</taxon>
        <taxon>Hexapoda</taxon>
        <taxon>Insecta</taxon>
        <taxon>Pterygota</taxon>
        <taxon>Neoptera</taxon>
        <taxon>Endopterygota</taxon>
        <taxon>Hymenoptera</taxon>
        <taxon>Apocrita</taxon>
        <taxon>Aculeata</taxon>
        <taxon>Formicoidea</taxon>
        <taxon>Formicidae</taxon>
        <taxon>Formicinae</taxon>
        <taxon>Lasius</taxon>
        <taxon>Lasius</taxon>
    </lineage>
</organism>
<dbReference type="PANTHER" id="PTHR13351">
    <property type="entry name" value="RENIN RECEPTOR"/>
    <property type="match status" value="1"/>
</dbReference>
<dbReference type="GO" id="GO:0098588">
    <property type="term" value="C:bounding membrane of organelle"/>
    <property type="evidence" value="ECO:0007669"/>
    <property type="project" value="UniProtKB-ARBA"/>
</dbReference>
<dbReference type="GO" id="GO:0038023">
    <property type="term" value="F:signaling receptor activity"/>
    <property type="evidence" value="ECO:0007669"/>
    <property type="project" value="InterPro"/>
</dbReference>
<keyword evidence="11" id="KW-0675">Receptor</keyword>
<keyword evidence="5" id="KW-0165">Cleavage on pair of basic residues</keyword>
<protein>
    <recommendedName>
        <fullName evidence="18">Renin receptor</fullName>
    </recommendedName>
</protein>
<feature type="chain" id="PRO_5043337619" description="Renin receptor" evidence="13">
    <location>
        <begin position="18"/>
        <end position="332"/>
    </location>
</feature>
<feature type="domain" description="Renin receptor-like C-terminal transmembrane spanning segment" evidence="14">
    <location>
        <begin position="273"/>
        <end position="331"/>
    </location>
</feature>
<feature type="transmembrane region" description="Helical" evidence="12">
    <location>
        <begin position="286"/>
        <end position="310"/>
    </location>
</feature>
<feature type="signal peptide" evidence="13">
    <location>
        <begin position="1"/>
        <end position="17"/>
    </location>
</feature>
<dbReference type="InterPro" id="IPR057318">
    <property type="entry name" value="RENR_N"/>
</dbReference>
<sequence>MFRQLSLLFAILATVYASGEFVVLHSPNSVEFTVNGEIEQSSLKEILSAALGYTGKQDADHSITIWDPFAMPKALVAIAIDGIEKLPFLKNGTLITLYPLIVDEVEETTWQAIRSRVEERSNDNTLVRINLSDGVDALGQSALGELKPTNMENLESLRRSKVEEDRKFIEEMELLHAIADKASSAKKHDSGTDVYWLVVSALRPVLDLHGNTSAEAQEAYLILNDALERVSKAFVNTYDDKVVISAFTNDASKVRNARSVLLERQRRDAPSEFSGRAKTYTENYPVIFNILLWFGVIFFFSLLAICIAIADMDPGRDSIIYRMTSNRMKKDN</sequence>
<keyword evidence="9 12" id="KW-1133">Transmembrane helix</keyword>
<evidence type="ECO:0000256" key="9">
    <source>
        <dbReference type="ARBA" id="ARBA00022989"/>
    </source>
</evidence>
<evidence type="ECO:0000256" key="2">
    <source>
        <dbReference type="ARBA" id="ARBA00004251"/>
    </source>
</evidence>
<dbReference type="GO" id="GO:0031982">
    <property type="term" value="C:vesicle"/>
    <property type="evidence" value="ECO:0007669"/>
    <property type="project" value="UniProtKB-SubCell"/>
</dbReference>
<comment type="subcellular location">
    <subcellularLocation>
        <location evidence="2">Cell membrane</location>
        <topology evidence="2">Single-pass type I membrane protein</topology>
    </subcellularLocation>
    <subcellularLocation>
        <location evidence="1">Endoplasmic reticulum membrane</location>
        <topology evidence="1">Single-pass type I membrane protein</topology>
    </subcellularLocation>
    <subcellularLocation>
        <location evidence="3">Vesicle</location>
    </subcellularLocation>
</comment>
<dbReference type="Pfam" id="PF07850">
    <property type="entry name" value="Renin_r"/>
    <property type="match status" value="1"/>
</dbReference>
<gene>
    <name evidence="16" type="ORF">LPLAT_LOCUS4259</name>
</gene>
<evidence type="ECO:0000256" key="10">
    <source>
        <dbReference type="ARBA" id="ARBA00023136"/>
    </source>
</evidence>
<dbReference type="GO" id="GO:0005789">
    <property type="term" value="C:endoplasmic reticulum membrane"/>
    <property type="evidence" value="ECO:0007669"/>
    <property type="project" value="UniProtKB-SubCell"/>
</dbReference>
<name>A0AAV2NDZ5_9HYME</name>
<keyword evidence="17" id="KW-1185">Reference proteome</keyword>